<dbReference type="EMBL" id="LDOU01000015">
    <property type="protein sequence ID" value="KLV08075.1"/>
    <property type="molecule type" value="Genomic_DNA"/>
</dbReference>
<evidence type="ECO:0000313" key="2">
    <source>
        <dbReference type="EMBL" id="KLV08075.1"/>
    </source>
</evidence>
<keyword evidence="3" id="KW-1185">Reference proteome</keyword>
<dbReference type="Pfam" id="PF01636">
    <property type="entry name" value="APH"/>
    <property type="match status" value="1"/>
</dbReference>
<dbReference type="PATRIC" id="fig|320778.3.peg.3202"/>
<dbReference type="GO" id="GO:0016740">
    <property type="term" value="F:transferase activity"/>
    <property type="evidence" value="ECO:0007669"/>
    <property type="project" value="UniProtKB-KW"/>
</dbReference>
<evidence type="ECO:0000259" key="1">
    <source>
        <dbReference type="Pfam" id="PF01636"/>
    </source>
</evidence>
<dbReference type="Gene3D" id="3.90.1200.10">
    <property type="match status" value="1"/>
</dbReference>
<name>A0A0J1H8L1_9GAMM</name>
<gene>
    <name evidence="2" type="ORF">ABT57_14725</name>
</gene>
<dbReference type="InterPro" id="IPR011009">
    <property type="entry name" value="Kinase-like_dom_sf"/>
</dbReference>
<organism evidence="2 3">
    <name type="scientific">Photobacterium ganghwense</name>
    <dbReference type="NCBI Taxonomy" id="320778"/>
    <lineage>
        <taxon>Bacteria</taxon>
        <taxon>Pseudomonadati</taxon>
        <taxon>Pseudomonadota</taxon>
        <taxon>Gammaproteobacteria</taxon>
        <taxon>Vibrionales</taxon>
        <taxon>Vibrionaceae</taxon>
        <taxon>Photobacterium</taxon>
    </lineage>
</organism>
<dbReference type="InterPro" id="IPR002575">
    <property type="entry name" value="Aminoglycoside_PTrfase"/>
</dbReference>
<sequence length="295" mass="34152">MSKYGLEQIALSAYKMMFRQAPDFCKQEQTFYGWLVFLASPKGKVVVKFSREVGRLAKEIEGLERLRKALPCKVPQVFFFGREEGHEYLMLEWVEGIPGHQLPDTPAATKAFSHSFIDVMLNLHEYTSASGFEVAQQHYESDFAPAYDHWMEPVYRYVMSEVSPFSPSLKSALHDIWQHRHVTLSGISSTPSLTHDDCHIGNVMFDATTFQVSAILDPCDVGYKHRELDIFHLDDVRPELELSTLYRQAVELPDGFELRRAFFSLWDDAKHSRNMGWYDEAWLQKKVDVFRAIEL</sequence>
<dbReference type="OrthoDB" id="5812505at2"/>
<feature type="domain" description="Aminoglycoside phosphotransferase" evidence="1">
    <location>
        <begin position="38"/>
        <end position="233"/>
    </location>
</feature>
<comment type="caution">
    <text evidence="2">The sequence shown here is derived from an EMBL/GenBank/DDBJ whole genome shotgun (WGS) entry which is preliminary data.</text>
</comment>
<dbReference type="RefSeq" id="WP_047885967.1">
    <property type="nucleotide sequence ID" value="NZ_CP071326.1"/>
</dbReference>
<dbReference type="PANTHER" id="PTHR21310">
    <property type="entry name" value="AMINOGLYCOSIDE PHOSPHOTRANSFERASE-RELATED-RELATED"/>
    <property type="match status" value="1"/>
</dbReference>
<dbReference type="InterPro" id="IPR051678">
    <property type="entry name" value="AGP_Transferase"/>
</dbReference>
<dbReference type="STRING" id="320778.ABT57_14725"/>
<proteinExistence type="predicted"/>
<protein>
    <submittedName>
        <fullName evidence="2">Phosphotransferase</fullName>
    </submittedName>
</protein>
<dbReference type="Proteomes" id="UP000035909">
    <property type="component" value="Unassembled WGS sequence"/>
</dbReference>
<dbReference type="AlphaFoldDB" id="A0A0J1H8L1"/>
<accession>A0A0J1H8L1</accession>
<evidence type="ECO:0000313" key="3">
    <source>
        <dbReference type="Proteomes" id="UP000035909"/>
    </source>
</evidence>
<reference evidence="2 3" key="1">
    <citation type="submission" date="2015-05" db="EMBL/GenBank/DDBJ databases">
        <title>Photobacterium galathea sp. nov.</title>
        <authorList>
            <person name="Machado H."/>
            <person name="Gram L."/>
        </authorList>
    </citation>
    <scope>NUCLEOTIDE SEQUENCE [LARGE SCALE GENOMIC DNA]</scope>
    <source>
        <strain evidence="2 3">DSM 22954</strain>
    </source>
</reference>
<dbReference type="SUPFAM" id="SSF56112">
    <property type="entry name" value="Protein kinase-like (PK-like)"/>
    <property type="match status" value="1"/>
</dbReference>
<keyword evidence="2" id="KW-0808">Transferase</keyword>